<dbReference type="GO" id="GO:0016491">
    <property type="term" value="F:oxidoreductase activity"/>
    <property type="evidence" value="ECO:0007669"/>
    <property type="project" value="UniProtKB-ARBA"/>
</dbReference>
<comment type="caution">
    <text evidence="2">The sequence shown here is derived from an EMBL/GenBank/DDBJ whole genome shotgun (WGS) entry which is preliminary data.</text>
</comment>
<protein>
    <submittedName>
        <fullName evidence="2">Ornithine cyclodeaminase family protein</fullName>
    </submittedName>
</protein>
<dbReference type="Gene3D" id="3.30.1780.10">
    <property type="entry name" value="ornithine cyclodeaminase, domain 1"/>
    <property type="match status" value="1"/>
</dbReference>
<dbReference type="PIRSF" id="PIRSF001439">
    <property type="entry name" value="CryM"/>
    <property type="match status" value="1"/>
</dbReference>
<organism evidence="2 3">
    <name type="scientific">Pannonibacter tanglangensis</name>
    <dbReference type="NCBI Taxonomy" id="2750084"/>
    <lineage>
        <taxon>Bacteria</taxon>
        <taxon>Pseudomonadati</taxon>
        <taxon>Pseudomonadota</taxon>
        <taxon>Alphaproteobacteria</taxon>
        <taxon>Hyphomicrobiales</taxon>
        <taxon>Stappiaceae</taxon>
        <taxon>Pannonibacter</taxon>
    </lineage>
</organism>
<name>A0A7X5F1L9_9HYPH</name>
<reference evidence="3" key="1">
    <citation type="submission" date="2020-01" db="EMBL/GenBank/DDBJ databases">
        <authorList>
            <person name="Fang Y."/>
            <person name="Sun R."/>
            <person name="Nie L."/>
            <person name="He J."/>
            <person name="Hao L."/>
            <person name="Wang L."/>
            <person name="Su S."/>
            <person name="Lv E."/>
            <person name="Zhang Z."/>
            <person name="Xie R."/>
            <person name="Liu H."/>
        </authorList>
    </citation>
    <scope>NUCLEOTIDE SEQUENCE [LARGE SCALE GENOMIC DNA]</scope>
    <source>
        <strain evidence="3">XCT-53</strain>
    </source>
</reference>
<dbReference type="PANTHER" id="PTHR13812">
    <property type="entry name" value="KETIMINE REDUCTASE MU-CRYSTALLIN"/>
    <property type="match status" value="1"/>
</dbReference>
<dbReference type="Gene3D" id="3.40.50.720">
    <property type="entry name" value="NAD(P)-binding Rossmann-like Domain"/>
    <property type="match status" value="1"/>
</dbReference>
<keyword evidence="3" id="KW-1185">Reference proteome</keyword>
<dbReference type="InterPro" id="IPR023401">
    <property type="entry name" value="ODC_N"/>
</dbReference>
<dbReference type="PANTHER" id="PTHR13812:SF19">
    <property type="entry name" value="KETIMINE REDUCTASE MU-CRYSTALLIN"/>
    <property type="match status" value="1"/>
</dbReference>
<dbReference type="Proteomes" id="UP000586722">
    <property type="component" value="Unassembled WGS sequence"/>
</dbReference>
<comment type="similarity">
    <text evidence="1">Belongs to the ornithine cyclodeaminase/mu-crystallin family.</text>
</comment>
<dbReference type="AlphaFoldDB" id="A0A7X5F1L9"/>
<dbReference type="Pfam" id="PF02423">
    <property type="entry name" value="OCD_Mu_crystall"/>
    <property type="match status" value="1"/>
</dbReference>
<dbReference type="InterPro" id="IPR036291">
    <property type="entry name" value="NAD(P)-bd_dom_sf"/>
</dbReference>
<evidence type="ECO:0000313" key="3">
    <source>
        <dbReference type="Proteomes" id="UP000586722"/>
    </source>
</evidence>
<dbReference type="FunFam" id="3.40.50.720:FF:000311">
    <property type="entry name" value="Ornithine cyclodeaminase"/>
    <property type="match status" value="1"/>
</dbReference>
<dbReference type="NCBIfam" id="NF004793">
    <property type="entry name" value="PRK06141.1"/>
    <property type="match status" value="1"/>
</dbReference>
<gene>
    <name evidence="2" type="ORF">GWI72_07515</name>
</gene>
<evidence type="ECO:0000313" key="2">
    <source>
        <dbReference type="EMBL" id="NBN78110.1"/>
    </source>
</evidence>
<evidence type="ECO:0000256" key="1">
    <source>
        <dbReference type="ARBA" id="ARBA00008903"/>
    </source>
</evidence>
<dbReference type="SUPFAM" id="SSF51735">
    <property type="entry name" value="NAD(P)-binding Rossmann-fold domains"/>
    <property type="match status" value="1"/>
</dbReference>
<proteinExistence type="inferred from homology"/>
<accession>A0A7X5F1L9</accession>
<dbReference type="InterPro" id="IPR003462">
    <property type="entry name" value="ODC_Mu_crystall"/>
</dbReference>
<dbReference type="RefSeq" id="WP_161673414.1">
    <property type="nucleotide sequence ID" value="NZ_JAABLP010000001.1"/>
</dbReference>
<dbReference type="EMBL" id="JAABLQ010000001">
    <property type="protein sequence ID" value="NBN78110.1"/>
    <property type="molecule type" value="Genomic_DNA"/>
</dbReference>
<dbReference type="GO" id="GO:0019752">
    <property type="term" value="P:carboxylic acid metabolic process"/>
    <property type="evidence" value="ECO:0007669"/>
    <property type="project" value="UniProtKB-ARBA"/>
</dbReference>
<dbReference type="GO" id="GO:0005737">
    <property type="term" value="C:cytoplasm"/>
    <property type="evidence" value="ECO:0007669"/>
    <property type="project" value="TreeGrafter"/>
</dbReference>
<sequence length="320" mass="33414">MRVMNAVETAEALPYPALIEALRDMFRSGCEMPLRHHHTVAVPGEPDATLLLMPAWVPGRYMGVKLVSVFPGNVTRGLPSISGQYMLSDATTGAGLALLDGAVLTARRTAAASALAADYLARRDAGHLVIVGTGSLSRALAEAHSQVRPIRKVTVWGRRAEAAEAVAADLRATLGCEALATTDLEGAVRRADIVSAATMSQTPLVLGEWLAEGCHVDLVGAYKPTMRESDDTAIRRARVHVDTRAGAMKEGGDIALPLASGVLSAEAIAGDLYDLTRGLAPGRQTAAEITLFKSVGAALEDLAGAILAFEASTAAKAQTQ</sequence>